<dbReference type="PANTHER" id="PTHR23098:SF16">
    <property type="entry name" value="REGULATORY PROTEIN ZESTE"/>
    <property type="match status" value="1"/>
</dbReference>
<gene>
    <name evidence="3" type="ORF">ACEWY4_013890</name>
</gene>
<dbReference type="Pfam" id="PF13873">
    <property type="entry name" value="Myb_DNA-bind_5"/>
    <property type="match status" value="1"/>
</dbReference>
<evidence type="ECO:0000313" key="4">
    <source>
        <dbReference type="Proteomes" id="UP001591681"/>
    </source>
</evidence>
<evidence type="ECO:0000256" key="1">
    <source>
        <dbReference type="SAM" id="MobiDB-lite"/>
    </source>
</evidence>
<dbReference type="PANTHER" id="PTHR23098">
    <property type="entry name" value="AGAP001331-PA-RELATED"/>
    <property type="match status" value="1"/>
</dbReference>
<dbReference type="InterPro" id="IPR028002">
    <property type="entry name" value="Myb_DNA-bind_5"/>
</dbReference>
<organism evidence="3 4">
    <name type="scientific">Coilia grayii</name>
    <name type="common">Gray's grenadier anchovy</name>
    <dbReference type="NCBI Taxonomy" id="363190"/>
    <lineage>
        <taxon>Eukaryota</taxon>
        <taxon>Metazoa</taxon>
        <taxon>Chordata</taxon>
        <taxon>Craniata</taxon>
        <taxon>Vertebrata</taxon>
        <taxon>Euteleostomi</taxon>
        <taxon>Actinopterygii</taxon>
        <taxon>Neopterygii</taxon>
        <taxon>Teleostei</taxon>
        <taxon>Clupei</taxon>
        <taxon>Clupeiformes</taxon>
        <taxon>Clupeoidei</taxon>
        <taxon>Engraulidae</taxon>
        <taxon>Coilinae</taxon>
        <taxon>Coilia</taxon>
    </lineage>
</organism>
<protein>
    <recommendedName>
        <fullName evidence="2">Myb/SANT-like DNA-binding domain-containing protein</fullName>
    </recommendedName>
</protein>
<dbReference type="EMBL" id="JBHFQA010000011">
    <property type="protein sequence ID" value="KAL2091627.1"/>
    <property type="molecule type" value="Genomic_DNA"/>
</dbReference>
<sequence>METAWMEITCRVNAVGQGYTRTVEEVHIKWRDFSGITKKKAASPRMEREKTGGGSISLPPLTPNEERVLAVLGPEAVGVVPGGINVYSLHRNSPSASLLPNAQASTSATMSFPKTPEDIRRVNQEFHAIAGLPRVIGTIDGTLIPITTPYNHGPRYICRSGYPALNVLVAAEGGGFGGCWLLGDNVFSLHPFLLTAYRNAKTEPQVCYNSATECGGSASGASARVPEACNCTPCTALRDSIQMPEGVGFQDQHGTEAEDILPVVQNLYPAGQQVCQELVDNLFGP</sequence>
<keyword evidence="4" id="KW-1185">Reference proteome</keyword>
<dbReference type="Proteomes" id="UP001591681">
    <property type="component" value="Unassembled WGS sequence"/>
</dbReference>
<comment type="caution">
    <text evidence="3">The sequence shown here is derived from an EMBL/GenBank/DDBJ whole genome shotgun (WGS) entry which is preliminary data.</text>
</comment>
<reference evidence="3 4" key="1">
    <citation type="submission" date="2024-09" db="EMBL/GenBank/DDBJ databases">
        <title>A chromosome-level genome assembly of Gray's grenadier anchovy, Coilia grayii.</title>
        <authorList>
            <person name="Fu Z."/>
        </authorList>
    </citation>
    <scope>NUCLEOTIDE SEQUENCE [LARGE SCALE GENOMIC DNA]</scope>
    <source>
        <strain evidence="3">G4</strain>
        <tissue evidence="3">Muscle</tissue>
    </source>
</reference>
<proteinExistence type="predicted"/>
<evidence type="ECO:0000313" key="3">
    <source>
        <dbReference type="EMBL" id="KAL2091627.1"/>
    </source>
</evidence>
<evidence type="ECO:0000259" key="2">
    <source>
        <dbReference type="Pfam" id="PF13873"/>
    </source>
</evidence>
<dbReference type="AlphaFoldDB" id="A0ABD1JXP3"/>
<feature type="domain" description="Myb/SANT-like DNA-binding" evidence="2">
    <location>
        <begin position="3"/>
        <end position="42"/>
    </location>
</feature>
<accession>A0ABD1JXP3</accession>
<feature type="region of interest" description="Disordered" evidence="1">
    <location>
        <begin position="39"/>
        <end position="60"/>
    </location>
</feature>
<name>A0ABD1JXP3_9TELE</name>